<evidence type="ECO:0000313" key="1">
    <source>
        <dbReference type="EMBL" id="KAJ9111060.1"/>
    </source>
</evidence>
<organism evidence="1 2">
    <name type="scientific">Naganishia cerealis</name>
    <dbReference type="NCBI Taxonomy" id="610337"/>
    <lineage>
        <taxon>Eukaryota</taxon>
        <taxon>Fungi</taxon>
        <taxon>Dikarya</taxon>
        <taxon>Basidiomycota</taxon>
        <taxon>Agaricomycotina</taxon>
        <taxon>Tremellomycetes</taxon>
        <taxon>Filobasidiales</taxon>
        <taxon>Filobasidiaceae</taxon>
        <taxon>Naganishia</taxon>
    </lineage>
</organism>
<evidence type="ECO:0000313" key="2">
    <source>
        <dbReference type="Proteomes" id="UP001241377"/>
    </source>
</evidence>
<proteinExistence type="predicted"/>
<dbReference type="Proteomes" id="UP001241377">
    <property type="component" value="Unassembled WGS sequence"/>
</dbReference>
<reference evidence="1" key="1">
    <citation type="submission" date="2023-04" db="EMBL/GenBank/DDBJ databases">
        <title>Draft Genome sequencing of Naganishia species isolated from polar environments using Oxford Nanopore Technology.</title>
        <authorList>
            <person name="Leo P."/>
            <person name="Venkateswaran K."/>
        </authorList>
    </citation>
    <scope>NUCLEOTIDE SEQUENCE</scope>
    <source>
        <strain evidence="1">MNA-CCFEE 5261</strain>
    </source>
</reference>
<comment type="caution">
    <text evidence="1">The sequence shown here is derived from an EMBL/GenBank/DDBJ whole genome shotgun (WGS) entry which is preliminary data.</text>
</comment>
<accession>A0ACC2WIP8</accession>
<protein>
    <submittedName>
        <fullName evidence="1">Uncharacterized protein</fullName>
    </submittedName>
</protein>
<sequence>MKVAIAQITSIPNPERNLRLCRTIIQKAAAQGAELVAFPESSDVIFGPGCESEDERKELKRTKAFIDGMGLAAKENGVWVVFGCHMPVLKVKSRDGETWHFGITICYDIRYPQLFSYLRARGAEAYIVSTAWFPTTRRHWDPLLTARAIDNQAYMIAPCQAGKHHEERESLGASAVVDPWGDKVVRLPSIADRKDGQKKNGKQVPMSNGRTKSPNAPTSETATDYAHNGDGGKTLHAPSGDVELGSDGSWEDLGEEDDGGEGCAIGYAILRKDKVEDLRKMVPIWDNLRTELYGKPEGR</sequence>
<gene>
    <name evidence="1" type="ORF">QFC19_001258</name>
</gene>
<name>A0ACC2WIP8_9TREE</name>
<dbReference type="EMBL" id="JASBWR010000009">
    <property type="protein sequence ID" value="KAJ9111060.1"/>
    <property type="molecule type" value="Genomic_DNA"/>
</dbReference>
<keyword evidence="2" id="KW-1185">Reference proteome</keyword>